<dbReference type="STRING" id="88036.D8QTG3"/>
<dbReference type="InterPro" id="IPR015338">
    <property type="entry name" value="GT64_dom"/>
</dbReference>
<dbReference type="PANTHER" id="PTHR48410:SF1">
    <property type="entry name" value="GLYCOSYLINOSITOL PHOSPHORYLCERAMIDE MANNOSYL TRANSFERASE 1"/>
    <property type="match status" value="1"/>
</dbReference>
<dbReference type="GO" id="GO:0016020">
    <property type="term" value="C:membrane"/>
    <property type="evidence" value="ECO:0007669"/>
    <property type="project" value="InterPro"/>
</dbReference>
<dbReference type="EMBL" id="GL377566">
    <property type="protein sequence ID" value="EFJ36641.1"/>
    <property type="molecule type" value="Genomic_DNA"/>
</dbReference>
<protein>
    <submittedName>
        <fullName evidence="5">N-acetylglucosaminyltransferase-like protein</fullName>
    </submittedName>
</protein>
<evidence type="ECO:0000256" key="3">
    <source>
        <dbReference type="ARBA" id="ARBA00023157"/>
    </source>
</evidence>
<dbReference type="AlphaFoldDB" id="D8QTG3"/>
<evidence type="ECO:0000259" key="4">
    <source>
        <dbReference type="Pfam" id="PF09258"/>
    </source>
</evidence>
<dbReference type="GO" id="GO:0016757">
    <property type="term" value="F:glycosyltransferase activity"/>
    <property type="evidence" value="ECO:0007669"/>
    <property type="project" value="UniProtKB-KW"/>
</dbReference>
<name>D8QTG3_SELML</name>
<keyword evidence="6" id="KW-1185">Reference proteome</keyword>
<keyword evidence="5" id="KW-0328">Glycosyltransferase</keyword>
<dbReference type="SUPFAM" id="SSF53448">
    <property type="entry name" value="Nucleotide-diphospho-sugar transferases"/>
    <property type="match status" value="1"/>
</dbReference>
<dbReference type="Gramene" id="EFJ36641">
    <property type="protein sequence ID" value="EFJ36641"/>
    <property type="gene ID" value="SELMODRAFT_403218"/>
</dbReference>
<gene>
    <name evidence="5" type="primary">GT64A2</name>
    <name evidence="5" type="ORF">SELMODRAFT_403218</name>
</gene>
<comment type="similarity">
    <text evidence="1">Belongs to the glycosyltransferase 64 family.</text>
</comment>
<reference evidence="5 6" key="1">
    <citation type="journal article" date="2011" name="Science">
        <title>The Selaginella genome identifies genetic changes associated with the evolution of vascular plants.</title>
        <authorList>
            <person name="Banks J.A."/>
            <person name="Nishiyama T."/>
            <person name="Hasebe M."/>
            <person name="Bowman J.L."/>
            <person name="Gribskov M."/>
            <person name="dePamphilis C."/>
            <person name="Albert V.A."/>
            <person name="Aono N."/>
            <person name="Aoyama T."/>
            <person name="Ambrose B.A."/>
            <person name="Ashton N.W."/>
            <person name="Axtell M.J."/>
            <person name="Barker E."/>
            <person name="Barker M.S."/>
            <person name="Bennetzen J.L."/>
            <person name="Bonawitz N.D."/>
            <person name="Chapple C."/>
            <person name="Cheng C."/>
            <person name="Correa L.G."/>
            <person name="Dacre M."/>
            <person name="DeBarry J."/>
            <person name="Dreyer I."/>
            <person name="Elias M."/>
            <person name="Engstrom E.M."/>
            <person name="Estelle M."/>
            <person name="Feng L."/>
            <person name="Finet C."/>
            <person name="Floyd S.K."/>
            <person name="Frommer W.B."/>
            <person name="Fujita T."/>
            <person name="Gramzow L."/>
            <person name="Gutensohn M."/>
            <person name="Harholt J."/>
            <person name="Hattori M."/>
            <person name="Heyl A."/>
            <person name="Hirai T."/>
            <person name="Hiwatashi Y."/>
            <person name="Ishikawa M."/>
            <person name="Iwata M."/>
            <person name="Karol K.G."/>
            <person name="Koehler B."/>
            <person name="Kolukisaoglu U."/>
            <person name="Kubo M."/>
            <person name="Kurata T."/>
            <person name="Lalonde S."/>
            <person name="Li K."/>
            <person name="Li Y."/>
            <person name="Litt A."/>
            <person name="Lyons E."/>
            <person name="Manning G."/>
            <person name="Maruyama T."/>
            <person name="Michael T.P."/>
            <person name="Mikami K."/>
            <person name="Miyazaki S."/>
            <person name="Morinaga S."/>
            <person name="Murata T."/>
            <person name="Mueller-Roeber B."/>
            <person name="Nelson D.R."/>
            <person name="Obara M."/>
            <person name="Oguri Y."/>
            <person name="Olmstead R.G."/>
            <person name="Onodera N."/>
            <person name="Petersen B.L."/>
            <person name="Pils B."/>
            <person name="Prigge M."/>
            <person name="Rensing S.A."/>
            <person name="Riano-Pachon D.M."/>
            <person name="Roberts A.W."/>
            <person name="Sato Y."/>
            <person name="Scheller H.V."/>
            <person name="Schulz B."/>
            <person name="Schulz C."/>
            <person name="Shakirov E.V."/>
            <person name="Shibagaki N."/>
            <person name="Shinohara N."/>
            <person name="Shippen D.E."/>
            <person name="Soerensen I."/>
            <person name="Sotooka R."/>
            <person name="Sugimoto N."/>
            <person name="Sugita M."/>
            <person name="Sumikawa N."/>
            <person name="Tanurdzic M."/>
            <person name="Theissen G."/>
            <person name="Ulvskov P."/>
            <person name="Wakazuki S."/>
            <person name="Weng J.K."/>
            <person name="Willats W.W."/>
            <person name="Wipf D."/>
            <person name="Wolf P.G."/>
            <person name="Yang L."/>
            <person name="Zimmer A.D."/>
            <person name="Zhu Q."/>
            <person name="Mitros T."/>
            <person name="Hellsten U."/>
            <person name="Loque D."/>
            <person name="Otillar R."/>
            <person name="Salamov A."/>
            <person name="Schmutz J."/>
            <person name="Shapiro H."/>
            <person name="Lindquist E."/>
            <person name="Lucas S."/>
            <person name="Rokhsar D."/>
            <person name="Grigoriev I.V."/>
        </authorList>
    </citation>
    <scope>NUCLEOTIDE SEQUENCE [LARGE SCALE GENOMIC DNA]</scope>
</reference>
<dbReference type="Pfam" id="PF09258">
    <property type="entry name" value="Glyco_transf_64"/>
    <property type="match status" value="1"/>
</dbReference>
<keyword evidence="3" id="KW-1015">Disulfide bond</keyword>
<dbReference type="KEGG" id="smo:SELMODRAFT_403218"/>
<dbReference type="InterPro" id="IPR053318">
    <property type="entry name" value="GT64"/>
</dbReference>
<dbReference type="OMA" id="MESFTIN"/>
<dbReference type="PANTHER" id="PTHR48410">
    <property type="entry name" value="GLYCOSYLINOSITOL PHOSPHORYLCERAMIDE MANNOSYL TRANSFERASE 1"/>
    <property type="match status" value="1"/>
</dbReference>
<dbReference type="Proteomes" id="UP000001514">
    <property type="component" value="Unassembled WGS sequence"/>
</dbReference>
<evidence type="ECO:0000313" key="5">
    <source>
        <dbReference type="EMBL" id="EFJ36641.1"/>
    </source>
</evidence>
<dbReference type="Gene3D" id="3.90.550.10">
    <property type="entry name" value="Spore Coat Polysaccharide Biosynthesis Protein SpsA, Chain A"/>
    <property type="match status" value="1"/>
</dbReference>
<dbReference type="FunCoup" id="D8QTG3">
    <property type="interactions" value="1437"/>
</dbReference>
<feature type="domain" description="Glycosyl transferase 64" evidence="4">
    <location>
        <begin position="52"/>
        <end position="305"/>
    </location>
</feature>
<dbReference type="InterPro" id="IPR029044">
    <property type="entry name" value="Nucleotide-diphossugar_trans"/>
</dbReference>
<dbReference type="eggNOG" id="KOG1022">
    <property type="taxonomic scope" value="Eukaryota"/>
</dbReference>
<proteinExistence type="inferred from homology"/>
<evidence type="ECO:0000256" key="1">
    <source>
        <dbReference type="ARBA" id="ARBA00008700"/>
    </source>
</evidence>
<organism evidence="6">
    <name type="scientific">Selaginella moellendorffii</name>
    <name type="common">Spikemoss</name>
    <dbReference type="NCBI Taxonomy" id="88036"/>
    <lineage>
        <taxon>Eukaryota</taxon>
        <taxon>Viridiplantae</taxon>
        <taxon>Streptophyta</taxon>
        <taxon>Embryophyta</taxon>
        <taxon>Tracheophyta</taxon>
        <taxon>Lycopodiopsida</taxon>
        <taxon>Selaginellales</taxon>
        <taxon>Selaginellaceae</taxon>
        <taxon>Selaginella</taxon>
    </lineage>
</organism>
<evidence type="ECO:0000313" key="6">
    <source>
        <dbReference type="Proteomes" id="UP000001514"/>
    </source>
</evidence>
<dbReference type="HOGENOM" id="CLU_013906_1_1_1"/>
<evidence type="ECO:0000256" key="2">
    <source>
        <dbReference type="ARBA" id="ARBA00022679"/>
    </source>
</evidence>
<dbReference type="InParanoid" id="D8QTG3"/>
<accession>D8QTG3</accession>
<sequence length="314" mass="35641">MADFLLRPLVVSHQAACARRDSLVHGAARAPGVFFDGMEARNGRVSRSHERYTVLINTWKRNDLLKKSVAHYSTCKGIDAFRVVWSEPEMPSSELHLALLDSIAKNRRGSRAPELHFDINREDNLNNRFKPSKGLTTDAVFSVDDDVLVSCGTMAFAFNVWLSARDTMVGFVPRMHWVQSKSQIPAQTTYKYGGWWTVWWTGSYSMVLSKVAFFHKKYLELYTHQMPRIIRNYVANERNCEDIAMSFLVANATGGPPIWVKGRIVEIGSSGISSLTDHNHKRSRCLNYFTTLFGGMPLVATSVKAVNSKREWSW</sequence>
<keyword evidence="2 5" id="KW-0808">Transferase</keyword>